<evidence type="ECO:0000313" key="3">
    <source>
        <dbReference type="EMBL" id="EMD36730.1"/>
    </source>
</evidence>
<dbReference type="HOGENOM" id="CLU_1815564_0_0_1"/>
<name>M2P5Z0_CERS8</name>
<keyword evidence="4" id="KW-1185">Reference proteome</keyword>
<evidence type="ECO:0000256" key="1">
    <source>
        <dbReference type="SAM" id="MobiDB-lite"/>
    </source>
</evidence>
<accession>M2P5Z0</accession>
<sequence>MPDSPPAALATASRKGKEREQPQSVDIAGTIFAIQRKNAAYVFHLSASIRTLTTAHPVALRNPERGLNVLQPPTPPLHILRLASRHHEGCTHTSPRRPSIVVSQAPSSRMDAVPDEFSGLPPTYDLCHLSARFTYQATGRFE</sequence>
<dbReference type="EMBL" id="KB445797">
    <property type="protein sequence ID" value="EMD36730.1"/>
    <property type="molecule type" value="Genomic_DNA"/>
</dbReference>
<gene>
    <name evidence="2" type="ORF">CERSUDRAFT_101115</name>
    <name evidence="3" type="ORF">CERSUDRAFT_95003</name>
</gene>
<dbReference type="AlphaFoldDB" id="M2P5Z0"/>
<organism evidence="2 4">
    <name type="scientific">Ceriporiopsis subvermispora (strain B)</name>
    <name type="common">White-rot fungus</name>
    <name type="synonym">Gelatoporia subvermispora</name>
    <dbReference type="NCBI Taxonomy" id="914234"/>
    <lineage>
        <taxon>Eukaryota</taxon>
        <taxon>Fungi</taxon>
        <taxon>Dikarya</taxon>
        <taxon>Basidiomycota</taxon>
        <taxon>Agaricomycotina</taxon>
        <taxon>Agaricomycetes</taxon>
        <taxon>Polyporales</taxon>
        <taxon>Gelatoporiaceae</taxon>
        <taxon>Gelatoporia</taxon>
    </lineage>
</organism>
<feature type="region of interest" description="Disordered" evidence="1">
    <location>
        <begin position="1"/>
        <end position="23"/>
    </location>
</feature>
<evidence type="ECO:0000313" key="4">
    <source>
        <dbReference type="Proteomes" id="UP000016930"/>
    </source>
</evidence>
<evidence type="ECO:0000313" key="2">
    <source>
        <dbReference type="EMBL" id="EMD30669.1"/>
    </source>
</evidence>
<dbReference type="Proteomes" id="UP000016930">
    <property type="component" value="Unassembled WGS sequence"/>
</dbReference>
<proteinExistence type="predicted"/>
<reference evidence="2 4" key="1">
    <citation type="journal article" date="2012" name="Proc. Natl. Acad. Sci. U.S.A.">
        <title>Comparative genomics of Ceriporiopsis subvermispora and Phanerochaete chrysosporium provide insight into selective ligninolysis.</title>
        <authorList>
            <person name="Fernandez-Fueyo E."/>
            <person name="Ruiz-Duenas F.J."/>
            <person name="Ferreira P."/>
            <person name="Floudas D."/>
            <person name="Hibbett D.S."/>
            <person name="Canessa P."/>
            <person name="Larrondo L.F."/>
            <person name="James T.Y."/>
            <person name="Seelenfreund D."/>
            <person name="Lobos S."/>
            <person name="Polanco R."/>
            <person name="Tello M."/>
            <person name="Honda Y."/>
            <person name="Watanabe T."/>
            <person name="Watanabe T."/>
            <person name="Ryu J.S."/>
            <person name="Kubicek C.P."/>
            <person name="Schmoll M."/>
            <person name="Gaskell J."/>
            <person name="Hammel K.E."/>
            <person name="St John F.J."/>
            <person name="Vanden Wymelenberg A."/>
            <person name="Sabat G."/>
            <person name="Splinter BonDurant S."/>
            <person name="Syed K."/>
            <person name="Yadav J.S."/>
            <person name="Doddapaneni H."/>
            <person name="Subramanian V."/>
            <person name="Lavin J.L."/>
            <person name="Oguiza J.A."/>
            <person name="Perez G."/>
            <person name="Pisabarro A.G."/>
            <person name="Ramirez L."/>
            <person name="Santoyo F."/>
            <person name="Master E."/>
            <person name="Coutinho P.M."/>
            <person name="Henrissat B."/>
            <person name="Lombard V."/>
            <person name="Magnuson J.K."/>
            <person name="Kuees U."/>
            <person name="Hori C."/>
            <person name="Igarashi K."/>
            <person name="Samejima M."/>
            <person name="Held B.W."/>
            <person name="Barry K.W."/>
            <person name="LaButti K.M."/>
            <person name="Lapidus A."/>
            <person name="Lindquist E.A."/>
            <person name="Lucas S.M."/>
            <person name="Riley R."/>
            <person name="Salamov A.A."/>
            <person name="Hoffmeister D."/>
            <person name="Schwenk D."/>
            <person name="Hadar Y."/>
            <person name="Yarden O."/>
            <person name="de Vries R.P."/>
            <person name="Wiebenga A."/>
            <person name="Stenlid J."/>
            <person name="Eastwood D."/>
            <person name="Grigoriev I.V."/>
            <person name="Berka R.M."/>
            <person name="Blanchette R.A."/>
            <person name="Kersten P."/>
            <person name="Martinez A.T."/>
            <person name="Vicuna R."/>
            <person name="Cullen D."/>
        </authorList>
    </citation>
    <scope>NUCLEOTIDE SEQUENCE [LARGE SCALE GENOMIC DNA]</scope>
    <source>
        <strain evidence="2 4">B</strain>
    </source>
</reference>
<dbReference type="EMBL" id="KB445904">
    <property type="protein sequence ID" value="EMD30669.1"/>
    <property type="molecule type" value="Genomic_DNA"/>
</dbReference>
<protein>
    <submittedName>
        <fullName evidence="2">Uncharacterized protein</fullName>
    </submittedName>
</protein>